<protein>
    <submittedName>
        <fullName evidence="1">Uncharacterized protein</fullName>
    </submittedName>
</protein>
<evidence type="ECO:0000313" key="1">
    <source>
        <dbReference type="EMBL" id="OQS07814.1"/>
    </source>
</evidence>
<dbReference type="Proteomes" id="UP000243217">
    <property type="component" value="Unassembled WGS sequence"/>
</dbReference>
<organism evidence="1 2">
    <name type="scientific">Thraustotheca clavata</name>
    <dbReference type="NCBI Taxonomy" id="74557"/>
    <lineage>
        <taxon>Eukaryota</taxon>
        <taxon>Sar</taxon>
        <taxon>Stramenopiles</taxon>
        <taxon>Oomycota</taxon>
        <taxon>Saprolegniomycetes</taxon>
        <taxon>Saprolegniales</taxon>
        <taxon>Achlyaceae</taxon>
        <taxon>Thraustotheca</taxon>
    </lineage>
</organism>
<reference evidence="1 2" key="1">
    <citation type="journal article" date="2014" name="Genome Biol. Evol.">
        <title>The secreted proteins of Achlya hypogyna and Thraustotheca clavata identify the ancestral oomycete secretome and reveal gene acquisitions by horizontal gene transfer.</title>
        <authorList>
            <person name="Misner I."/>
            <person name="Blouin N."/>
            <person name="Leonard G."/>
            <person name="Richards T.A."/>
            <person name="Lane C.E."/>
        </authorList>
    </citation>
    <scope>NUCLEOTIDE SEQUENCE [LARGE SCALE GENOMIC DNA]</scope>
    <source>
        <strain evidence="1 2">ATCC 34112</strain>
    </source>
</reference>
<evidence type="ECO:0000313" key="2">
    <source>
        <dbReference type="Proteomes" id="UP000243217"/>
    </source>
</evidence>
<proteinExistence type="predicted"/>
<dbReference type="AlphaFoldDB" id="A0A1W0AC02"/>
<dbReference type="EMBL" id="JNBS01000073">
    <property type="protein sequence ID" value="OQS07814.1"/>
    <property type="molecule type" value="Genomic_DNA"/>
</dbReference>
<keyword evidence="2" id="KW-1185">Reference proteome</keyword>
<accession>A0A1W0AC02</accession>
<dbReference type="OrthoDB" id="111646at2759"/>
<name>A0A1W0AC02_9STRA</name>
<gene>
    <name evidence="1" type="ORF">THRCLA_20055</name>
</gene>
<sequence length="189" mass="20863">MSSFMLFRTNESEPKYTTRSVDTVIFESSAKWPKYLGKASAIQMYTAAALSTQIIVTLPETATMLEKIATAGPLASLSDAVAVIFFGAKYIGERVITNVTSVRTVGQREESVKITVAGGLRTKTFECLPKDLKFVTKDEKGMCTIKINRTTFWLDTSKAQELQEQSLNILLSGKPLLVRKGKLKKASRV</sequence>
<comment type="caution">
    <text evidence="1">The sequence shown here is derived from an EMBL/GenBank/DDBJ whole genome shotgun (WGS) entry which is preliminary data.</text>
</comment>